<organism evidence="3 4">
    <name type="scientific">Zarconia navalis LEGE 11467</name>
    <dbReference type="NCBI Taxonomy" id="1828826"/>
    <lineage>
        <taxon>Bacteria</taxon>
        <taxon>Bacillati</taxon>
        <taxon>Cyanobacteriota</taxon>
        <taxon>Cyanophyceae</taxon>
        <taxon>Oscillatoriophycideae</taxon>
        <taxon>Oscillatoriales</taxon>
        <taxon>Oscillatoriales incertae sedis</taxon>
        <taxon>Zarconia</taxon>
        <taxon>Zarconia navalis</taxon>
    </lineage>
</organism>
<dbReference type="InterPro" id="IPR024983">
    <property type="entry name" value="CHAT_dom"/>
</dbReference>
<dbReference type="SUPFAM" id="SSF48452">
    <property type="entry name" value="TPR-like"/>
    <property type="match status" value="2"/>
</dbReference>
<dbReference type="SMART" id="SM00028">
    <property type="entry name" value="TPR"/>
    <property type="match status" value="3"/>
</dbReference>
<dbReference type="InterPro" id="IPR019734">
    <property type="entry name" value="TPR_rpt"/>
</dbReference>
<reference evidence="3" key="1">
    <citation type="submission" date="2020-10" db="EMBL/GenBank/DDBJ databases">
        <authorList>
            <person name="Castelo-Branco R."/>
            <person name="Eusebio N."/>
            <person name="Adriana R."/>
            <person name="Vieira A."/>
            <person name="Brugerolle De Fraissinette N."/>
            <person name="Rezende De Castro R."/>
            <person name="Schneider M.P."/>
            <person name="Vasconcelos V."/>
            <person name="Leao P.N."/>
        </authorList>
    </citation>
    <scope>NUCLEOTIDE SEQUENCE</scope>
    <source>
        <strain evidence="3">LEGE 11467</strain>
    </source>
</reference>
<sequence>MKRVLFQMLVFALGFCLVLGLQVLPRLASGASATQTPHIASSLSPLVELRIARNPQNTTDRNTTSQNTTVDLEAQGRNLYGAGNFAEAARIWQQMAEAETDPGRRSMALSNLSLCWQKLGRWDEAQTAIDRSLQLLSAPDSEGTASSIYAQTLHIRGNLEFERGEYDRALEDWENATELYDRAGDENGVVRSQLDRLRAMRALGLYRRAETTLEALERTLETQPDSPLKVAGFRSQGNVLRVLGKFGNLEYLDDRTCTLLPALAMEDGLPPEVSPPRTAGGALRQSLEIATRLQSPTDIGAVQFSLGNTARAIYEREWELKNSDNSNHSETAKAAARLALTCYDRAASNANRTTKIQAQLDALSLRVEWESRSDRNPLHRVPQIDRWPDLEAQIDRLPIGRQTIYARTDLARSLMERVWGGDVTVAGLMGGGLPRSNVALSGDAERLLLAAAHQARDLGDARAESYTLGYLGQFYEGNRQLEKAKTYTQNALLLAQSIQARDIAYQWQWQWGRILKNQTSPDRAEAIGAYTEAVKTLQSLRKDLVAISQDVQFDFRDRVEPVYRELVDLLLAPQSPSQDDLRQAREAIELLGLAELDNFFRDACVDAEPQAIDRLDPKAVAIYEIILADRLEFIVRLPGRSDLLHYRTIVPQSELVATIEELRFQLQTPYAYREIERLSHQIYQWSIAPIASQLTENETLVFVLDGELRNIPMAALYDGEKYLIEEHPVAIEPGLYLVDAQPLTGELRGLVAGLSEPPVGSGFSPLPYVREELQIFEDVGIATEQLLDKEFDLANLENLIGLVLKQKIHLFSLPTVRSRFASSIAFSDPEIPIGPRRSICSFSVLAKPHRETNVRSWDWREWLCDRGPAVPSPPCGVSKMTRL</sequence>
<dbReference type="InterPro" id="IPR011990">
    <property type="entry name" value="TPR-like_helical_dom_sf"/>
</dbReference>
<keyword evidence="1" id="KW-0802">TPR repeat</keyword>
<proteinExistence type="predicted"/>
<accession>A0A928Z7S1</accession>
<dbReference type="PROSITE" id="PS50005">
    <property type="entry name" value="TPR"/>
    <property type="match status" value="1"/>
</dbReference>
<protein>
    <submittedName>
        <fullName evidence="3">CHAT domain-containing protein</fullName>
    </submittedName>
</protein>
<dbReference type="Pfam" id="PF12770">
    <property type="entry name" value="CHAT"/>
    <property type="match status" value="1"/>
</dbReference>
<evidence type="ECO:0000313" key="3">
    <source>
        <dbReference type="EMBL" id="MBE9040825.1"/>
    </source>
</evidence>
<keyword evidence="4" id="KW-1185">Reference proteome</keyword>
<dbReference type="EMBL" id="JADEXN010000122">
    <property type="protein sequence ID" value="MBE9040825.1"/>
    <property type="molecule type" value="Genomic_DNA"/>
</dbReference>
<feature type="domain" description="CHAT" evidence="2">
    <location>
        <begin position="677"/>
        <end position="800"/>
    </location>
</feature>
<name>A0A928Z7S1_9CYAN</name>
<gene>
    <name evidence="3" type="ORF">IQ235_08540</name>
</gene>
<evidence type="ECO:0000259" key="2">
    <source>
        <dbReference type="Pfam" id="PF12770"/>
    </source>
</evidence>
<dbReference type="AlphaFoldDB" id="A0A928Z7S1"/>
<comment type="caution">
    <text evidence="3">The sequence shown here is derived from an EMBL/GenBank/DDBJ whole genome shotgun (WGS) entry which is preliminary data.</text>
</comment>
<evidence type="ECO:0000313" key="4">
    <source>
        <dbReference type="Proteomes" id="UP000621799"/>
    </source>
</evidence>
<dbReference type="Gene3D" id="1.25.40.10">
    <property type="entry name" value="Tetratricopeptide repeat domain"/>
    <property type="match status" value="3"/>
</dbReference>
<dbReference type="Proteomes" id="UP000621799">
    <property type="component" value="Unassembled WGS sequence"/>
</dbReference>
<feature type="repeat" description="TPR" evidence="1">
    <location>
        <begin position="150"/>
        <end position="183"/>
    </location>
</feature>
<evidence type="ECO:0000256" key="1">
    <source>
        <dbReference type="PROSITE-ProRule" id="PRU00339"/>
    </source>
</evidence>